<dbReference type="KEGG" id="cari:FNU76_03025"/>
<dbReference type="InterPro" id="IPR000772">
    <property type="entry name" value="Ricin_B_lectin"/>
</dbReference>
<dbReference type="InterPro" id="IPR001506">
    <property type="entry name" value="Peptidase_M12A"/>
</dbReference>
<feature type="domain" description="Peptidase M12A" evidence="8">
    <location>
        <begin position="94"/>
        <end position="292"/>
    </location>
</feature>
<dbReference type="GO" id="GO:0004222">
    <property type="term" value="F:metalloendopeptidase activity"/>
    <property type="evidence" value="ECO:0007669"/>
    <property type="project" value="UniProtKB-UniRule"/>
</dbReference>
<dbReference type="SUPFAM" id="SSF55486">
    <property type="entry name" value="Metalloproteases ('zincins'), catalytic domain"/>
    <property type="match status" value="1"/>
</dbReference>
<keyword evidence="10" id="KW-1185">Reference proteome</keyword>
<dbReference type="InterPro" id="IPR006026">
    <property type="entry name" value="Peptidase_Metallo"/>
</dbReference>
<proteinExistence type="predicted"/>
<evidence type="ECO:0000256" key="4">
    <source>
        <dbReference type="ARBA" id="ARBA00022833"/>
    </source>
</evidence>
<dbReference type="PROSITE" id="PS50231">
    <property type="entry name" value="RICIN_B_LECTIN"/>
    <property type="match status" value="1"/>
</dbReference>
<dbReference type="AlphaFoldDB" id="A0A516SB86"/>
<accession>A0A516SB86</accession>
<dbReference type="Gene3D" id="3.40.390.10">
    <property type="entry name" value="Collagenase (Catalytic Domain)"/>
    <property type="match status" value="1"/>
</dbReference>
<organism evidence="9 10">
    <name type="scientific">Chitinimonas arctica</name>
    <dbReference type="NCBI Taxonomy" id="2594795"/>
    <lineage>
        <taxon>Bacteria</taxon>
        <taxon>Pseudomonadati</taxon>
        <taxon>Pseudomonadota</taxon>
        <taxon>Betaproteobacteria</taxon>
        <taxon>Neisseriales</taxon>
        <taxon>Chitinibacteraceae</taxon>
        <taxon>Chitinimonas</taxon>
    </lineage>
</organism>
<comment type="cofactor">
    <cofactor evidence="6">
        <name>Zn(2+)</name>
        <dbReference type="ChEBI" id="CHEBI:29105"/>
    </cofactor>
    <text evidence="6">Binds 1 zinc ion per subunit.</text>
</comment>
<keyword evidence="1 6" id="KW-0645">Protease</keyword>
<feature type="signal peptide" evidence="7">
    <location>
        <begin position="1"/>
        <end position="20"/>
    </location>
</feature>
<dbReference type="Pfam" id="PF14200">
    <property type="entry name" value="RicinB_lectin_2"/>
    <property type="match status" value="1"/>
</dbReference>
<dbReference type="SUPFAM" id="SSF50370">
    <property type="entry name" value="Ricin B-like lectins"/>
    <property type="match status" value="1"/>
</dbReference>
<dbReference type="OrthoDB" id="5289073at2"/>
<dbReference type="RefSeq" id="WP_143856334.1">
    <property type="nucleotide sequence ID" value="NZ_CP041730.1"/>
</dbReference>
<feature type="binding site" evidence="6">
    <location>
        <position position="193"/>
    </location>
    <ligand>
        <name>Zn(2+)</name>
        <dbReference type="ChEBI" id="CHEBI:29105"/>
        <note>catalytic</note>
    </ligand>
</feature>
<feature type="binding site" evidence="6">
    <location>
        <position position="199"/>
    </location>
    <ligand>
        <name>Zn(2+)</name>
        <dbReference type="ChEBI" id="CHEBI:29105"/>
        <note>catalytic</note>
    </ligand>
</feature>
<name>A0A516SB86_9NEIS</name>
<dbReference type="SMART" id="SM00235">
    <property type="entry name" value="ZnMc"/>
    <property type="match status" value="1"/>
</dbReference>
<dbReference type="EMBL" id="CP041730">
    <property type="protein sequence ID" value="QDQ25409.1"/>
    <property type="molecule type" value="Genomic_DNA"/>
</dbReference>
<feature type="binding site" evidence="6">
    <location>
        <position position="189"/>
    </location>
    <ligand>
        <name>Zn(2+)</name>
        <dbReference type="ChEBI" id="CHEBI:29105"/>
        <note>catalytic</note>
    </ligand>
</feature>
<dbReference type="PROSITE" id="PS51864">
    <property type="entry name" value="ASTACIN"/>
    <property type="match status" value="1"/>
</dbReference>
<evidence type="ECO:0000259" key="8">
    <source>
        <dbReference type="PROSITE" id="PS51864"/>
    </source>
</evidence>
<evidence type="ECO:0000256" key="3">
    <source>
        <dbReference type="ARBA" id="ARBA00022801"/>
    </source>
</evidence>
<dbReference type="Proteomes" id="UP000317550">
    <property type="component" value="Chromosome"/>
</dbReference>
<dbReference type="Pfam" id="PF01400">
    <property type="entry name" value="Astacin"/>
    <property type="match status" value="1"/>
</dbReference>
<sequence>MKLKFSALTLLVVTALGAFAQTTNAVGNPELSVPRKPVLATAKLQGSDEQITYRVVDGYALYGDIVLGKHADIQRTGIRPFTVGEWSKPSVNQSHIPSDNHYASASRWPNNTVYYVYDSQLSQAARNAIQAGMKLISDKTAVRFVARSSEPNYVRFFAGGGCYSMVGMQGSAQDISIGSGCEYPGTAAHEMLHALGWMHEQMRPDRDSYVRINEQNVEDWAKGNFTKLRTNQVDTVGSYDYYSVMHYPSWAFSKNGQDTIVPLDSRIDARQMGQRSDLSPGDVASVQKFYPGTTGTIPLKATFSAQQLVVDENVGGSLTLDLAGSDLTGLRFETRSDNQQVVLATGVTVQAGAGVNQRLIKVVPVKDAFGSANVTVKVIARDGKEASATFKLNVIEVKTDGGGTTATKYDAGGKYKHGDVVDLNGKRYTMTLLVNGQPGGTYWIWGSYCNPASCTKDKPFNYGGWLSTYWTPTDGGGTKPPTIPPTTTKCATVLDVARDYQIVQNGSRKSLTPAGDVASAPLLLWQDGGASRWRLQRNADGYYQIASKVGGLAIDVANGVKTAGAEAILWPVTGGENQQWCPQSANGGYQLVARHSGMALGTANTNDGARVVQEALAGAEAWLLSPAADPSRAPSTKKLPQ</sequence>
<evidence type="ECO:0000256" key="6">
    <source>
        <dbReference type="PROSITE-ProRule" id="PRU01211"/>
    </source>
</evidence>
<keyword evidence="2 6" id="KW-0479">Metal-binding</keyword>
<dbReference type="PANTHER" id="PTHR10127:SF780">
    <property type="entry name" value="METALLOENDOPEPTIDASE"/>
    <property type="match status" value="1"/>
</dbReference>
<evidence type="ECO:0000313" key="10">
    <source>
        <dbReference type="Proteomes" id="UP000317550"/>
    </source>
</evidence>
<keyword evidence="7" id="KW-0732">Signal</keyword>
<dbReference type="PANTHER" id="PTHR10127">
    <property type="entry name" value="DISCOIDIN, CUB, EGF, LAMININ , AND ZINC METALLOPROTEASE DOMAIN CONTAINING"/>
    <property type="match status" value="1"/>
</dbReference>
<dbReference type="CDD" id="cd00161">
    <property type="entry name" value="beta-trefoil_Ricin-like"/>
    <property type="match status" value="1"/>
</dbReference>
<evidence type="ECO:0000256" key="7">
    <source>
        <dbReference type="SAM" id="SignalP"/>
    </source>
</evidence>
<reference evidence="10" key="1">
    <citation type="submission" date="2019-07" db="EMBL/GenBank/DDBJ databases">
        <title>Chitinimonas sp. nov., isolated from Ny-Alesund, arctica soil.</title>
        <authorList>
            <person name="Xu Q."/>
            <person name="Peng F."/>
        </authorList>
    </citation>
    <scope>NUCLEOTIDE SEQUENCE [LARGE SCALE GENOMIC DNA]</scope>
    <source>
        <strain evidence="10">R3-44</strain>
    </source>
</reference>
<dbReference type="Gene3D" id="2.80.10.50">
    <property type="match status" value="1"/>
</dbReference>
<keyword evidence="5 6" id="KW-0482">Metalloprotease</keyword>
<keyword evidence="3 6" id="KW-0378">Hydrolase</keyword>
<evidence type="ECO:0000313" key="9">
    <source>
        <dbReference type="EMBL" id="QDQ25409.1"/>
    </source>
</evidence>
<evidence type="ECO:0000256" key="1">
    <source>
        <dbReference type="ARBA" id="ARBA00022670"/>
    </source>
</evidence>
<dbReference type="InterPro" id="IPR024079">
    <property type="entry name" value="MetalloPept_cat_dom_sf"/>
</dbReference>
<feature type="active site" evidence="6">
    <location>
        <position position="190"/>
    </location>
</feature>
<comment type="caution">
    <text evidence="6">Lacks conserved residue(s) required for the propagation of feature annotation.</text>
</comment>
<feature type="chain" id="PRO_5027715218" description="Peptidase M12A domain-containing protein" evidence="7">
    <location>
        <begin position="21"/>
        <end position="641"/>
    </location>
</feature>
<gene>
    <name evidence="9" type="ORF">FNU76_03025</name>
</gene>
<protein>
    <recommendedName>
        <fullName evidence="8">Peptidase M12A domain-containing protein</fullName>
    </recommendedName>
</protein>
<dbReference type="InterPro" id="IPR035992">
    <property type="entry name" value="Ricin_B-like_lectins"/>
</dbReference>
<keyword evidence="4 6" id="KW-0862">Zinc</keyword>
<evidence type="ECO:0000256" key="2">
    <source>
        <dbReference type="ARBA" id="ARBA00022723"/>
    </source>
</evidence>
<dbReference type="InterPro" id="IPR034035">
    <property type="entry name" value="Astacin-like_dom"/>
</dbReference>
<dbReference type="PRINTS" id="PR00480">
    <property type="entry name" value="ASTACIN"/>
</dbReference>
<dbReference type="GO" id="GO:0006508">
    <property type="term" value="P:proteolysis"/>
    <property type="evidence" value="ECO:0007669"/>
    <property type="project" value="UniProtKB-KW"/>
</dbReference>
<dbReference type="CDD" id="cd04280">
    <property type="entry name" value="ZnMc_astacin_like"/>
    <property type="match status" value="1"/>
</dbReference>
<dbReference type="GO" id="GO:0008270">
    <property type="term" value="F:zinc ion binding"/>
    <property type="evidence" value="ECO:0007669"/>
    <property type="project" value="UniProtKB-UniRule"/>
</dbReference>
<evidence type="ECO:0000256" key="5">
    <source>
        <dbReference type="ARBA" id="ARBA00023049"/>
    </source>
</evidence>